<protein>
    <submittedName>
        <fullName evidence="3">ATP-binding protein</fullName>
    </submittedName>
</protein>
<keyword evidence="3" id="KW-0067">ATP-binding</keyword>
<dbReference type="Gene3D" id="3.30.565.10">
    <property type="entry name" value="Histidine kinase-like ATPase, C-terminal domain"/>
    <property type="match status" value="1"/>
</dbReference>
<dbReference type="PANTHER" id="PTHR35526:SF3">
    <property type="entry name" value="ANTI-SIGMA-F FACTOR RSBW"/>
    <property type="match status" value="1"/>
</dbReference>
<feature type="domain" description="Histidine kinase/HSP90-like ATPase" evidence="2">
    <location>
        <begin position="35"/>
        <end position="145"/>
    </location>
</feature>
<dbReference type="EMBL" id="CP071872">
    <property type="protein sequence ID" value="UNM12253.1"/>
    <property type="molecule type" value="Genomic_DNA"/>
</dbReference>
<keyword evidence="3" id="KW-0547">Nucleotide-binding</keyword>
<reference evidence="3 4" key="1">
    <citation type="submission" date="2021-03" db="EMBL/GenBank/DDBJ databases">
        <title>Complete genome of Streptomyces formicae strain 1H-GS9 (DSM 100524).</title>
        <authorList>
            <person name="Atanasov K.E."/>
            <person name="Altabella T."/>
            <person name="Ferrer A."/>
        </authorList>
    </citation>
    <scope>NUCLEOTIDE SEQUENCE [LARGE SCALE GENOMIC DNA]</scope>
    <source>
        <strain evidence="3 4">1H-GS9</strain>
    </source>
</reference>
<evidence type="ECO:0000313" key="4">
    <source>
        <dbReference type="Proteomes" id="UP000828924"/>
    </source>
</evidence>
<dbReference type="InterPro" id="IPR003594">
    <property type="entry name" value="HATPase_dom"/>
</dbReference>
<accession>A0ABY3WI46</accession>
<proteinExistence type="predicted"/>
<evidence type="ECO:0000256" key="1">
    <source>
        <dbReference type="ARBA" id="ARBA00022527"/>
    </source>
</evidence>
<evidence type="ECO:0000313" key="3">
    <source>
        <dbReference type="EMBL" id="UNM12253.1"/>
    </source>
</evidence>
<name>A0ABY3WI46_9ACTN</name>
<dbReference type="CDD" id="cd16936">
    <property type="entry name" value="HATPase_RsbW-like"/>
    <property type="match status" value="1"/>
</dbReference>
<dbReference type="Proteomes" id="UP000828924">
    <property type="component" value="Chromosome"/>
</dbReference>
<dbReference type="InterPro" id="IPR050267">
    <property type="entry name" value="Anti-sigma-factor_SerPK"/>
</dbReference>
<gene>
    <name evidence="3" type="ORF">J4032_12565</name>
</gene>
<dbReference type="InterPro" id="IPR036890">
    <property type="entry name" value="HATPase_C_sf"/>
</dbReference>
<organism evidence="3 4">
    <name type="scientific">Streptomyces formicae</name>
    <dbReference type="NCBI Taxonomy" id="1616117"/>
    <lineage>
        <taxon>Bacteria</taxon>
        <taxon>Bacillati</taxon>
        <taxon>Actinomycetota</taxon>
        <taxon>Actinomycetes</taxon>
        <taxon>Kitasatosporales</taxon>
        <taxon>Streptomycetaceae</taxon>
        <taxon>Streptomyces</taxon>
    </lineage>
</organism>
<dbReference type="GO" id="GO:0005524">
    <property type="term" value="F:ATP binding"/>
    <property type="evidence" value="ECO:0007669"/>
    <property type="project" value="UniProtKB-KW"/>
</dbReference>
<dbReference type="SUPFAM" id="SSF55874">
    <property type="entry name" value="ATPase domain of HSP90 chaperone/DNA topoisomerase II/histidine kinase"/>
    <property type="match status" value="1"/>
</dbReference>
<keyword evidence="4" id="KW-1185">Reference proteome</keyword>
<dbReference type="PANTHER" id="PTHR35526">
    <property type="entry name" value="ANTI-SIGMA-F FACTOR RSBW-RELATED"/>
    <property type="match status" value="1"/>
</dbReference>
<sequence>MAATEEMTAVDSTLVETVSERVEIWIEGGHESLLHARTACRRLTRNAGWPPEAQGDLALVVSELVTNACRHSSGPCRMSLEASGHAAVVEIWDSDPHIPDLPSTSSAPPSETALACGGYGLGIVVSLCKCLDFFPQQVGGKTVRAVVVP</sequence>
<keyword evidence="1" id="KW-0418">Kinase</keyword>
<dbReference type="Pfam" id="PF13581">
    <property type="entry name" value="HATPase_c_2"/>
    <property type="match status" value="1"/>
</dbReference>
<keyword evidence="1" id="KW-0808">Transferase</keyword>
<keyword evidence="1" id="KW-0723">Serine/threonine-protein kinase</keyword>
<evidence type="ECO:0000259" key="2">
    <source>
        <dbReference type="Pfam" id="PF13581"/>
    </source>
</evidence>